<evidence type="ECO:0000313" key="2">
    <source>
        <dbReference type="Proteomes" id="UP000239720"/>
    </source>
</evidence>
<comment type="caution">
    <text evidence="1">The sequence shown here is derived from an EMBL/GenBank/DDBJ whole genome shotgun (WGS) entry which is preliminary data.</text>
</comment>
<dbReference type="RefSeq" id="WP_105367340.1">
    <property type="nucleotide sequence ID" value="NZ_JAAYER010000141.1"/>
</dbReference>
<dbReference type="EMBL" id="NEMB01000003">
    <property type="protein sequence ID" value="PQQ65402.1"/>
    <property type="molecule type" value="Genomic_DNA"/>
</dbReference>
<accession>A0A2S8R6I3</accession>
<evidence type="ECO:0000313" key="1">
    <source>
        <dbReference type="EMBL" id="PQQ65402.1"/>
    </source>
</evidence>
<dbReference type="AlphaFoldDB" id="A0A2S8R6I3"/>
<protein>
    <submittedName>
        <fullName evidence="1">Uncharacterized protein</fullName>
    </submittedName>
</protein>
<proteinExistence type="predicted"/>
<gene>
    <name evidence="1" type="ORF">B9R14_00515</name>
</gene>
<dbReference type="OrthoDB" id="2355995at2"/>
<reference evidence="1 2" key="1">
    <citation type="journal article" date="2018" name="Syst. Appl. Microbiol.">
        <title>Characterization and high-quality draft genome sequence of Herbivorax saccincola A7, an anaerobic, alkaliphilic, thermophilic, cellulolytic, and xylanolytic bacterium.</title>
        <authorList>
            <person name="Aikawa S."/>
            <person name="Baramee S."/>
            <person name="Sermsathanaswadi J."/>
            <person name="Thianheng P."/>
            <person name="Tachaapaikoon C."/>
            <person name="Shikata A."/>
            <person name="Waeonukul R."/>
            <person name="Pason P."/>
            <person name="Ratanakhanokchai K."/>
            <person name="Kosugi A."/>
        </authorList>
    </citation>
    <scope>NUCLEOTIDE SEQUENCE [LARGE SCALE GENOMIC DNA]</scope>
    <source>
        <strain evidence="1 2">A7</strain>
    </source>
</reference>
<organism evidence="1 2">
    <name type="scientific">Acetivibrio saccincola</name>
    <dbReference type="NCBI Taxonomy" id="1677857"/>
    <lineage>
        <taxon>Bacteria</taxon>
        <taxon>Bacillati</taxon>
        <taxon>Bacillota</taxon>
        <taxon>Clostridia</taxon>
        <taxon>Eubacteriales</taxon>
        <taxon>Oscillospiraceae</taxon>
        <taxon>Acetivibrio</taxon>
    </lineage>
</organism>
<dbReference type="Proteomes" id="UP000239720">
    <property type="component" value="Unassembled WGS sequence"/>
</dbReference>
<name>A0A2S8R6I3_9FIRM</name>
<sequence>MEKIRLIRELKLHDFELYKLREGFYGKVICYMLFIDYKRPSTLKDFPILKNIEDEKTFGRSNYIKVLFISDKELNEEVKDEVISIAGGFFENKDDCDWNCFFQTTNHANFIKLLESKSDLLSFFEEILKELGFCTNLSKIPTEKFYYLSQD</sequence>